<dbReference type="PANTHER" id="PTHR30511:SF0">
    <property type="entry name" value="ALANINE RACEMASE, CATABOLIC-RELATED"/>
    <property type="match status" value="1"/>
</dbReference>
<dbReference type="PANTHER" id="PTHR30511">
    <property type="entry name" value="ALANINE RACEMASE"/>
    <property type="match status" value="1"/>
</dbReference>
<dbReference type="InterPro" id="IPR001608">
    <property type="entry name" value="Ala_racemase_N"/>
</dbReference>
<feature type="domain" description="Alanine racemase N-terminal" evidence="4">
    <location>
        <begin position="18"/>
        <end position="220"/>
    </location>
</feature>
<evidence type="ECO:0000256" key="1">
    <source>
        <dbReference type="ARBA" id="ARBA00001933"/>
    </source>
</evidence>
<protein>
    <submittedName>
        <fullName evidence="5">Alanine racemase</fullName>
    </submittedName>
</protein>
<organism evidence="5 6">
    <name type="scientific">Auraticoccus monumenti</name>
    <dbReference type="NCBI Taxonomy" id="675864"/>
    <lineage>
        <taxon>Bacteria</taxon>
        <taxon>Bacillati</taxon>
        <taxon>Actinomycetota</taxon>
        <taxon>Actinomycetes</taxon>
        <taxon>Propionibacteriales</taxon>
        <taxon>Propionibacteriaceae</taxon>
        <taxon>Auraticoccus</taxon>
    </lineage>
</organism>
<sequence length="354" mass="37536">MSGLTLTIQAERWREHLATTFARAAVVPVVKGNGYGFGRERLAAEAERLGADVLAVGTASEVGSVREAISGDVVVLTPWRADDLDAVALATDPKVITTVSREVDLAALSAGGERAPRVLLELRTSMRRYGMELAEAGSAVGRLDARDAAAGQPGVVLEGWTIHLPLLERGRLEEARRLSRAAVALRRAPIWISHVTPEEATTLAAELGVDVRLRLGTSLWLGDPGALRTTATVIDVHRVARGERIGYRQRRVSRDGWVLVLAGGTAHGVGLEAPSAASTLRSRAISAATGGLEAAGRALSPYTVAGRKRWFLEPPHMQSSMVLLPGEEHAPSVGDAVPVQLRLTTAVVDHVAEA</sequence>
<keyword evidence="6" id="KW-1185">Reference proteome</keyword>
<proteinExistence type="predicted"/>
<reference evidence="5 6" key="1">
    <citation type="submission" date="2016-10" db="EMBL/GenBank/DDBJ databases">
        <authorList>
            <person name="de Groot N.N."/>
        </authorList>
    </citation>
    <scope>NUCLEOTIDE SEQUENCE [LARGE SCALE GENOMIC DNA]</scope>
    <source>
        <strain evidence="5 6">MON 2.2</strain>
    </source>
</reference>
<dbReference type="RefSeq" id="WP_231946456.1">
    <property type="nucleotide sequence ID" value="NZ_LT629688.1"/>
</dbReference>
<accession>A0A1G6T047</accession>
<dbReference type="SUPFAM" id="SSF51419">
    <property type="entry name" value="PLP-binding barrel"/>
    <property type="match status" value="1"/>
</dbReference>
<dbReference type="Pfam" id="PF01168">
    <property type="entry name" value="Ala_racemase_N"/>
    <property type="match status" value="1"/>
</dbReference>
<dbReference type="AlphaFoldDB" id="A0A1G6T047"/>
<dbReference type="GO" id="GO:0030170">
    <property type="term" value="F:pyridoxal phosphate binding"/>
    <property type="evidence" value="ECO:0007669"/>
    <property type="project" value="TreeGrafter"/>
</dbReference>
<dbReference type="InterPro" id="IPR000821">
    <property type="entry name" value="Ala_racemase"/>
</dbReference>
<evidence type="ECO:0000313" key="6">
    <source>
        <dbReference type="Proteomes" id="UP000198546"/>
    </source>
</evidence>
<gene>
    <name evidence="5" type="ORF">SAMN04489747_0488</name>
</gene>
<dbReference type="Gene3D" id="3.20.20.10">
    <property type="entry name" value="Alanine racemase"/>
    <property type="match status" value="1"/>
</dbReference>
<evidence type="ECO:0000256" key="3">
    <source>
        <dbReference type="ARBA" id="ARBA00023235"/>
    </source>
</evidence>
<comment type="cofactor">
    <cofactor evidence="1">
        <name>pyridoxal 5'-phosphate</name>
        <dbReference type="ChEBI" id="CHEBI:597326"/>
    </cofactor>
</comment>
<dbReference type="InterPro" id="IPR029066">
    <property type="entry name" value="PLP-binding_barrel"/>
</dbReference>
<keyword evidence="3" id="KW-0413">Isomerase</keyword>
<dbReference type="STRING" id="675864.SAMN04489747_0488"/>
<dbReference type="EMBL" id="LT629688">
    <property type="protein sequence ID" value="SDD22560.1"/>
    <property type="molecule type" value="Genomic_DNA"/>
</dbReference>
<dbReference type="Gene3D" id="2.40.37.10">
    <property type="entry name" value="Lyase, Ornithine Decarboxylase, Chain A, domain 1"/>
    <property type="match status" value="1"/>
</dbReference>
<dbReference type="Proteomes" id="UP000198546">
    <property type="component" value="Chromosome i"/>
</dbReference>
<evidence type="ECO:0000313" key="5">
    <source>
        <dbReference type="EMBL" id="SDD22560.1"/>
    </source>
</evidence>
<keyword evidence="2" id="KW-0663">Pyridoxal phosphate</keyword>
<dbReference type="InterPro" id="IPR009006">
    <property type="entry name" value="Ala_racemase/Decarboxylase_C"/>
</dbReference>
<dbReference type="GO" id="GO:0008784">
    <property type="term" value="F:alanine racemase activity"/>
    <property type="evidence" value="ECO:0007669"/>
    <property type="project" value="TreeGrafter"/>
</dbReference>
<dbReference type="GO" id="GO:0005829">
    <property type="term" value="C:cytosol"/>
    <property type="evidence" value="ECO:0007669"/>
    <property type="project" value="TreeGrafter"/>
</dbReference>
<evidence type="ECO:0000259" key="4">
    <source>
        <dbReference type="Pfam" id="PF01168"/>
    </source>
</evidence>
<name>A0A1G6T047_9ACTN</name>
<evidence type="ECO:0000256" key="2">
    <source>
        <dbReference type="ARBA" id="ARBA00022898"/>
    </source>
</evidence>